<comment type="subunit">
    <text evidence="2">Heterodimer of SbcC and SbcD.</text>
</comment>
<dbReference type="Pfam" id="PF13558">
    <property type="entry name" value="SbcC_Walker_B"/>
    <property type="match status" value="1"/>
</dbReference>
<evidence type="ECO:0000313" key="7">
    <source>
        <dbReference type="EMBL" id="KGX85256.1"/>
    </source>
</evidence>
<dbReference type="Proteomes" id="UP000030403">
    <property type="component" value="Unassembled WGS sequence"/>
</dbReference>
<keyword evidence="4" id="KW-0175">Coiled coil</keyword>
<evidence type="ECO:0000256" key="3">
    <source>
        <dbReference type="ARBA" id="ARBA00013368"/>
    </source>
</evidence>
<protein>
    <recommendedName>
        <fullName evidence="3">Nuclease SbcCD subunit C</fullName>
    </recommendedName>
</protein>
<gene>
    <name evidence="7" type="ORF">N783_15130</name>
</gene>
<feature type="coiled-coil region" evidence="4">
    <location>
        <begin position="536"/>
        <end position="570"/>
    </location>
</feature>
<evidence type="ECO:0000256" key="5">
    <source>
        <dbReference type="SAM" id="MobiDB-lite"/>
    </source>
</evidence>
<proteinExistence type="inferred from homology"/>
<evidence type="ECO:0000256" key="1">
    <source>
        <dbReference type="ARBA" id="ARBA00006930"/>
    </source>
</evidence>
<comment type="caution">
    <text evidence="7">The sequence shown here is derived from an EMBL/GenBank/DDBJ whole genome shotgun (WGS) entry which is preliminary data.</text>
</comment>
<feature type="domain" description="Rad50/SbcC-type AAA" evidence="6">
    <location>
        <begin position="6"/>
        <end position="254"/>
    </location>
</feature>
<comment type="similarity">
    <text evidence="1">Belongs to the SMC family. SbcC subfamily.</text>
</comment>
<name>A0A0A5FWS7_9BACI</name>
<dbReference type="InterPro" id="IPR038729">
    <property type="entry name" value="Rad50/SbcC_AAA"/>
</dbReference>
<dbReference type="STRING" id="1385511.GCA_000425225_03420"/>
<dbReference type="SUPFAM" id="SSF52540">
    <property type="entry name" value="P-loop containing nucleoside triphosphate hydrolases"/>
    <property type="match status" value="2"/>
</dbReference>
<dbReference type="PANTHER" id="PTHR32114">
    <property type="entry name" value="ABC TRANSPORTER ABCH.3"/>
    <property type="match status" value="1"/>
</dbReference>
<dbReference type="eggNOG" id="COG0419">
    <property type="taxonomic scope" value="Bacteria"/>
</dbReference>
<dbReference type="OrthoDB" id="9795626at2"/>
<feature type="region of interest" description="Disordered" evidence="5">
    <location>
        <begin position="353"/>
        <end position="374"/>
    </location>
</feature>
<sequence>MRAITITVEAFGPYAKRQTVDFRDLGYESVFLITGPTGAGKTSVFDAMVYALYGRASGSDRDQDTLRSHFAELEQPTEVSFVFDLKDKRYEVVRAPKQMKKKSRGEGYTEQPPRAELYEMSGEEKLLLSSKIKDVNETIESMLHLDYEQFRKMVMIPQGEFRRLISENSKEREEILQKIFQTYVYEHITTRLKDESKELKETISTIEQKERDEIQKLYWSDEDKEGITSSTKALEQLEEDLKQDEKIIEEYQGALKDKRNQLKTAQEKYYKDKQVSEQFHKRDQYERELKDLKQYENDIKDKQAKVQKADKAESIRSYEEQAKKWKQEKDKQLVNIQEKTNKLEEAQNKFIKTEKKYQEEDKRQSEREKLKEDIQKAKQDLTKVTRYQELKKELNRLEKQKQEKQSVLKSIQSEKDNNQKLVNELSQSTFESQSYSKQYYELESKEKELQEGVKQLYRLMDEEQKLSKLRDQYQRVKQKYEQAKADLEAKQQHVNKLEDQLKQHRALSLAADLTTGVACPVCGSLDHPSPATLEGKDISEHTLQEAKNKQQQAEQHLQKLQDQFIQTKSEGQSQRHIVEQLIEALSPYLELAQVKEQNREGQKNYWEQQKVSITENKNQVAKKIQEIEQQMKKLEQTQNKLKELESKEQEQQNYYQQVHDNWLGIYTKLEQLEEDLPEKNRDAQSLNEWLKHEEERYKSWIQFIEELTNRYQQEKEEKQKLETELTQQKGYVNDLEQHEKKAYQDWEEACKEKGFETIEDYQHAKLPKEELEIIRKQVEEFINKKQTLADSYKALEEELLDVEPPKLNEQLEVMEKLEVAIDQLYQEEQQIRIRIRDHERIFKQLKSYIYDRKTAEDKYFYMGELAELAKGDNTYKLSFERYVLSAFLDEIIVQANIRLDKMTDHRYQLERSQERAKGGAQSGLDLEVIDHYTGQKRSVKTLSGGEGFKAALSLALGMADVIQAHAGGVQLDTLFIDEGFGTLDEASLEQAIDTLKDLQQGDRMLGIISHVPQLKNEIRAKLHITPSPNGSTLAFSFQ</sequence>
<dbReference type="InterPro" id="IPR027417">
    <property type="entry name" value="P-loop_NTPase"/>
</dbReference>
<evidence type="ECO:0000256" key="4">
    <source>
        <dbReference type="SAM" id="Coils"/>
    </source>
</evidence>
<dbReference type="EMBL" id="AVPF01000042">
    <property type="protein sequence ID" value="KGX85256.1"/>
    <property type="molecule type" value="Genomic_DNA"/>
</dbReference>
<dbReference type="Pfam" id="PF13476">
    <property type="entry name" value="AAA_23"/>
    <property type="match status" value="1"/>
</dbReference>
<keyword evidence="8" id="KW-1185">Reference proteome</keyword>
<reference evidence="7 8" key="1">
    <citation type="submission" date="2013-08" db="EMBL/GenBank/DDBJ databases">
        <authorList>
            <person name="Huang J."/>
            <person name="Wang G."/>
        </authorList>
    </citation>
    <scope>NUCLEOTIDE SEQUENCE [LARGE SCALE GENOMIC DNA]</scope>
    <source>
        <strain evidence="7 8">BH030004</strain>
    </source>
</reference>
<dbReference type="Gene3D" id="3.40.50.300">
    <property type="entry name" value="P-loop containing nucleotide triphosphate hydrolases"/>
    <property type="match status" value="2"/>
</dbReference>
<feature type="coiled-coil region" evidence="4">
    <location>
        <begin position="459"/>
        <end position="507"/>
    </location>
</feature>
<evidence type="ECO:0000256" key="2">
    <source>
        <dbReference type="ARBA" id="ARBA00011322"/>
    </source>
</evidence>
<dbReference type="PANTHER" id="PTHR32114:SF2">
    <property type="entry name" value="ABC TRANSPORTER ABCH.3"/>
    <property type="match status" value="1"/>
</dbReference>
<accession>A0A0A5FWS7</accession>
<feature type="coiled-coil region" evidence="4">
    <location>
        <begin position="610"/>
        <end position="738"/>
    </location>
</feature>
<evidence type="ECO:0000259" key="6">
    <source>
        <dbReference type="Pfam" id="PF13476"/>
    </source>
</evidence>
<dbReference type="GO" id="GO:0016887">
    <property type="term" value="F:ATP hydrolysis activity"/>
    <property type="evidence" value="ECO:0007669"/>
    <property type="project" value="InterPro"/>
</dbReference>
<evidence type="ECO:0000313" key="8">
    <source>
        <dbReference type="Proteomes" id="UP000030403"/>
    </source>
</evidence>
<organism evidence="7 8">
    <name type="scientific">Pontibacillus marinus BH030004 = DSM 16465</name>
    <dbReference type="NCBI Taxonomy" id="1385511"/>
    <lineage>
        <taxon>Bacteria</taxon>
        <taxon>Bacillati</taxon>
        <taxon>Bacillota</taxon>
        <taxon>Bacilli</taxon>
        <taxon>Bacillales</taxon>
        <taxon>Bacillaceae</taxon>
        <taxon>Pontibacillus</taxon>
    </lineage>
</organism>
<dbReference type="RefSeq" id="WP_027447017.1">
    <property type="nucleotide sequence ID" value="NZ_AULJ01000045.1"/>
</dbReference>
<dbReference type="GO" id="GO:0006302">
    <property type="term" value="P:double-strand break repair"/>
    <property type="evidence" value="ECO:0007669"/>
    <property type="project" value="InterPro"/>
</dbReference>
<dbReference type="AlphaFoldDB" id="A0A0A5FWS7"/>
<feature type="coiled-coil region" evidence="4">
    <location>
        <begin position="778"/>
        <end position="834"/>
    </location>
</feature>